<keyword evidence="6" id="KW-1185">Reference proteome</keyword>
<feature type="signal peptide" evidence="4">
    <location>
        <begin position="1"/>
        <end position="28"/>
    </location>
</feature>
<feature type="transmembrane region" description="Helical" evidence="3">
    <location>
        <begin position="617"/>
        <end position="637"/>
    </location>
</feature>
<dbReference type="SUPFAM" id="SSF53474">
    <property type="entry name" value="alpha/beta-Hydrolases"/>
    <property type="match status" value="1"/>
</dbReference>
<reference evidence="5" key="1">
    <citation type="submission" date="2019-03" db="EMBL/GenBank/DDBJ databases">
        <title>Long read genome sequence of the mycoparasitic Pythium oligandrum ATCC 38472 isolated from sugarbeet rhizosphere.</title>
        <authorList>
            <person name="Gaulin E."/>
        </authorList>
    </citation>
    <scope>NUCLEOTIDE SEQUENCE</scope>
    <source>
        <strain evidence="5">ATCC 38472_TT</strain>
    </source>
</reference>
<dbReference type="OrthoDB" id="115278at2759"/>
<evidence type="ECO:0008006" key="7">
    <source>
        <dbReference type="Google" id="ProtNLM"/>
    </source>
</evidence>
<protein>
    <recommendedName>
        <fullName evidence="7">Peptidase S33 tripeptidyl aminopeptidase-like C-terminal domain-containing protein</fullName>
    </recommendedName>
</protein>
<feature type="chain" id="PRO_5035419387" description="Peptidase S33 tripeptidyl aminopeptidase-like C-terminal domain-containing protein" evidence="4">
    <location>
        <begin position="29"/>
        <end position="686"/>
    </location>
</feature>
<dbReference type="Gene3D" id="3.40.50.1820">
    <property type="entry name" value="alpha/beta hydrolase"/>
    <property type="match status" value="1"/>
</dbReference>
<keyword evidence="4" id="KW-0732">Signal</keyword>
<feature type="region of interest" description="Disordered" evidence="2">
    <location>
        <begin position="568"/>
        <end position="597"/>
    </location>
</feature>
<evidence type="ECO:0000256" key="3">
    <source>
        <dbReference type="SAM" id="Phobius"/>
    </source>
</evidence>
<proteinExistence type="predicted"/>
<dbReference type="InterPro" id="IPR029058">
    <property type="entry name" value="AB_hydrolase_fold"/>
</dbReference>
<keyword evidence="3" id="KW-0472">Membrane</keyword>
<evidence type="ECO:0000313" key="6">
    <source>
        <dbReference type="Proteomes" id="UP000794436"/>
    </source>
</evidence>
<evidence type="ECO:0000256" key="1">
    <source>
        <dbReference type="SAM" id="Coils"/>
    </source>
</evidence>
<organism evidence="5 6">
    <name type="scientific">Pythium oligandrum</name>
    <name type="common">Mycoparasitic fungus</name>
    <dbReference type="NCBI Taxonomy" id="41045"/>
    <lineage>
        <taxon>Eukaryota</taxon>
        <taxon>Sar</taxon>
        <taxon>Stramenopiles</taxon>
        <taxon>Oomycota</taxon>
        <taxon>Peronosporomycetes</taxon>
        <taxon>Pythiales</taxon>
        <taxon>Pythiaceae</taxon>
        <taxon>Pythium</taxon>
    </lineage>
</organism>
<evidence type="ECO:0000256" key="2">
    <source>
        <dbReference type="SAM" id="MobiDB-lite"/>
    </source>
</evidence>
<evidence type="ECO:0000256" key="4">
    <source>
        <dbReference type="SAM" id="SignalP"/>
    </source>
</evidence>
<comment type="caution">
    <text evidence="5">The sequence shown here is derived from an EMBL/GenBank/DDBJ whole genome shotgun (WGS) entry which is preliminary data.</text>
</comment>
<evidence type="ECO:0000313" key="5">
    <source>
        <dbReference type="EMBL" id="TMW58438.1"/>
    </source>
</evidence>
<gene>
    <name evidence="5" type="ORF">Poli38472_009997</name>
</gene>
<name>A0A8K1FH56_PYTOL</name>
<dbReference type="EMBL" id="SPLM01000111">
    <property type="protein sequence ID" value="TMW58438.1"/>
    <property type="molecule type" value="Genomic_DNA"/>
</dbReference>
<accession>A0A8K1FH56</accession>
<keyword evidence="1" id="KW-0175">Coiled coil</keyword>
<dbReference type="Proteomes" id="UP000794436">
    <property type="component" value="Unassembled WGS sequence"/>
</dbReference>
<keyword evidence="3" id="KW-1133">Transmembrane helix</keyword>
<sequence>MVRWRTNALWSVSVTAFLAVFRLEVAWAQAPLEWRTCEANEAMECATVSMPLCHPSVCEDVQTRTVSLSIKRLPAVNTADARSLWLLPDHTSAESITMQMQLLHQEVGGNASIYVMDQRGTGQSTQFSCSVLQTASVSSVKRITTSAEATRCAIELQTQFGDAFATAFSITSVAYDISAFISQYQMQTPVVMYGVGFGTHLLERVMHLANQQIIGYIFDSTATTSGGKLTSFPFRSRADTDFAMVATSFLASCEQESVCADRFKKKTLAQVLGDVLQNLDAGMLNNGCAFVLDGLTSTFASVDQSTPRSASQTFRRLLALLMQDVVLRPFIPVVVYRMNRCSYDDKAVLLSLFYRLQSSIKTAENAIPPSSALIYDLIQFSELWESPTPDGNTLLERFTSTLISQDTGVTQLSRYCAFTGDTSDACSSVNVNTTQAPQPLLAYPHDVFWNVPATIPAQASVVFLHARVDGVTPLANAQTLYGALVGVNKELLIFDGATHNVLHGSSIPATFQVCAQSVVASIAMTAPNLAAMDTSCLAGLPKSSSFAITSTMSQLILNTSDPYDGRIDSDSSLSSDSGSGSGSMTGIPSIVNGSADNQPSASAISDLQRSRDHYKTAFVALLVVTIVLFLLVCLLLYRAWKRRLLREEEAKLRKLREAEEEELEFLKDLYQPSPSDWFYMSSHMHL</sequence>
<dbReference type="AlphaFoldDB" id="A0A8K1FH56"/>
<feature type="coiled-coil region" evidence="1">
    <location>
        <begin position="641"/>
        <end position="669"/>
    </location>
</feature>
<keyword evidence="3" id="KW-0812">Transmembrane</keyword>